<feature type="compositionally biased region" description="Basic and acidic residues" evidence="1">
    <location>
        <begin position="179"/>
        <end position="191"/>
    </location>
</feature>
<name>A6FX76_9BACT</name>
<evidence type="ECO:0000256" key="1">
    <source>
        <dbReference type="SAM" id="MobiDB-lite"/>
    </source>
</evidence>
<dbReference type="EMBL" id="ABCS01000001">
    <property type="protein sequence ID" value="EDM81900.1"/>
    <property type="molecule type" value="Genomic_DNA"/>
</dbReference>
<accession>A6FX76</accession>
<dbReference type="Proteomes" id="UP000005801">
    <property type="component" value="Unassembled WGS sequence"/>
</dbReference>
<sequence length="204" mass="22087">MRVEDAPIAAACEEDWESMTPDVRGLRRRCEACDKQVHDLSAMDERSARAFWAAASHAKLCVRYLSNARGEIVFGLGPQASRDFVSVTRLRAPSVISPVPARAAFGVSLAAVLVACSPASEAPEPLELDVPTVAMERPAASPASFVIPMTPCSPEPPDPEPVEVDASKAKVRKTKTRSKSREGKEKRKPLEGFDQYMGAPLELD</sequence>
<organism evidence="2 3">
    <name type="scientific">Plesiocystis pacifica SIR-1</name>
    <dbReference type="NCBI Taxonomy" id="391625"/>
    <lineage>
        <taxon>Bacteria</taxon>
        <taxon>Pseudomonadati</taxon>
        <taxon>Myxococcota</taxon>
        <taxon>Polyangia</taxon>
        <taxon>Nannocystales</taxon>
        <taxon>Nannocystaceae</taxon>
        <taxon>Plesiocystis</taxon>
    </lineage>
</organism>
<keyword evidence="3" id="KW-1185">Reference proteome</keyword>
<dbReference type="AlphaFoldDB" id="A6FX76"/>
<feature type="compositionally biased region" description="Basic residues" evidence="1">
    <location>
        <begin position="169"/>
        <end position="178"/>
    </location>
</feature>
<evidence type="ECO:0000313" key="2">
    <source>
        <dbReference type="EMBL" id="EDM81900.1"/>
    </source>
</evidence>
<comment type="caution">
    <text evidence="2">The sequence shown here is derived from an EMBL/GenBank/DDBJ whole genome shotgun (WGS) entry which is preliminary data.</text>
</comment>
<feature type="region of interest" description="Disordered" evidence="1">
    <location>
        <begin position="150"/>
        <end position="204"/>
    </location>
</feature>
<evidence type="ECO:0000313" key="3">
    <source>
        <dbReference type="Proteomes" id="UP000005801"/>
    </source>
</evidence>
<proteinExistence type="predicted"/>
<reference evidence="2 3" key="1">
    <citation type="submission" date="2007-06" db="EMBL/GenBank/DDBJ databases">
        <authorList>
            <person name="Shimkets L."/>
            <person name="Ferriera S."/>
            <person name="Johnson J."/>
            <person name="Kravitz S."/>
            <person name="Beeson K."/>
            <person name="Sutton G."/>
            <person name="Rogers Y.-H."/>
            <person name="Friedman R."/>
            <person name="Frazier M."/>
            <person name="Venter J.C."/>
        </authorList>
    </citation>
    <scope>NUCLEOTIDE SEQUENCE [LARGE SCALE GENOMIC DNA]</scope>
    <source>
        <strain evidence="2 3">SIR-1</strain>
    </source>
</reference>
<gene>
    <name evidence="2" type="ORF">PPSIR1_05518</name>
</gene>
<protein>
    <submittedName>
        <fullName evidence="2">Uncharacterized protein</fullName>
    </submittedName>
</protein>
<dbReference type="STRING" id="391625.PPSIR1_05518"/>